<feature type="region of interest" description="Disordered" evidence="1">
    <location>
        <begin position="157"/>
        <end position="197"/>
    </location>
</feature>
<organism evidence="2 3">
    <name type="scientific">Symbiodinium necroappetens</name>
    <dbReference type="NCBI Taxonomy" id="1628268"/>
    <lineage>
        <taxon>Eukaryota</taxon>
        <taxon>Sar</taxon>
        <taxon>Alveolata</taxon>
        <taxon>Dinophyceae</taxon>
        <taxon>Suessiales</taxon>
        <taxon>Symbiodiniaceae</taxon>
        <taxon>Symbiodinium</taxon>
    </lineage>
</organism>
<evidence type="ECO:0000313" key="2">
    <source>
        <dbReference type="EMBL" id="CAE7814405.1"/>
    </source>
</evidence>
<dbReference type="AlphaFoldDB" id="A0A812Z7I2"/>
<feature type="compositionally biased region" description="Basic and acidic residues" evidence="1">
    <location>
        <begin position="169"/>
        <end position="178"/>
    </location>
</feature>
<proteinExistence type="predicted"/>
<accession>A0A812Z7I2</accession>
<evidence type="ECO:0000256" key="1">
    <source>
        <dbReference type="SAM" id="MobiDB-lite"/>
    </source>
</evidence>
<feature type="compositionally biased region" description="Low complexity" evidence="1">
    <location>
        <begin position="157"/>
        <end position="167"/>
    </location>
</feature>
<sequence length="314" mass="34147">MKGSGRCMASSQAPQIPRVPTHLAYGGEAPSRTSPNREVEKLKLEIQELLGLLRKALHLVCEELRRTHKCNKHLEERQSDLAAELDELKPRSVQLTRLGGAVKVNNRPERIELTNHPAQPLQASHLGAVIPARHLAAAPAAAPAAVAPAASSARSSVAASPASTSAPDGPRRQSDESKRKNRASSDRSSMASGRRVTLKLSRSILKKLSANAGLSQKEEQGSDSGSEIFEANNPEEVQEMQRILEQLSWKYEYMQEGGNEVGQEDGADLKPAREEEPETSPSVRASLSRRLTPGMLEDETGSLPPRRLTLFQAK</sequence>
<feature type="region of interest" description="Disordered" evidence="1">
    <location>
        <begin position="256"/>
        <end position="314"/>
    </location>
</feature>
<keyword evidence="3" id="KW-1185">Reference proteome</keyword>
<protein>
    <submittedName>
        <fullName evidence="2">Uncharacterized protein</fullName>
    </submittedName>
</protein>
<dbReference type="EMBL" id="CAJNJA010046086">
    <property type="protein sequence ID" value="CAE7814405.1"/>
    <property type="molecule type" value="Genomic_DNA"/>
</dbReference>
<feature type="region of interest" description="Disordered" evidence="1">
    <location>
        <begin position="1"/>
        <end position="36"/>
    </location>
</feature>
<evidence type="ECO:0000313" key="3">
    <source>
        <dbReference type="Proteomes" id="UP000601435"/>
    </source>
</evidence>
<comment type="caution">
    <text evidence="2">The sequence shown here is derived from an EMBL/GenBank/DDBJ whole genome shotgun (WGS) entry which is preliminary data.</text>
</comment>
<name>A0A812Z7I2_9DINO</name>
<reference evidence="2" key="1">
    <citation type="submission" date="2021-02" db="EMBL/GenBank/DDBJ databases">
        <authorList>
            <person name="Dougan E. K."/>
            <person name="Rhodes N."/>
            <person name="Thang M."/>
            <person name="Chan C."/>
        </authorList>
    </citation>
    <scope>NUCLEOTIDE SEQUENCE</scope>
</reference>
<dbReference type="OrthoDB" id="443228at2759"/>
<gene>
    <name evidence="2" type="ORF">SNEC2469_LOCUS24161</name>
</gene>
<dbReference type="Proteomes" id="UP000601435">
    <property type="component" value="Unassembled WGS sequence"/>
</dbReference>